<keyword evidence="3" id="KW-1185">Reference proteome</keyword>
<dbReference type="PANTHER" id="PTHR35391">
    <property type="entry name" value="C2H2-TYPE DOMAIN-CONTAINING PROTEIN-RELATED"/>
    <property type="match status" value="1"/>
</dbReference>
<feature type="region of interest" description="Disordered" evidence="1">
    <location>
        <begin position="219"/>
        <end position="246"/>
    </location>
</feature>
<evidence type="ECO:0000256" key="1">
    <source>
        <dbReference type="SAM" id="MobiDB-lite"/>
    </source>
</evidence>
<evidence type="ECO:0000313" key="3">
    <source>
        <dbReference type="Proteomes" id="UP000297716"/>
    </source>
</evidence>
<sequence length="483" mass="53560">MAQAGENTHESHQIATLANGAISSINDLISSLASDEARCSKATFQLTRFKLWAGSIGAHRQSGHRSLDYLLRDASFIREYVIKLLEQLGGAIEDASSISSHHVAPVHEVHDSLEPGLIEYLVDDDESFQLDLDLALANVSHVVGCLLRLSVTIRNPAPHDQFMSRAREETMVALIEPYDIRHVLEKFPRIESELVERLGRAVTNRRHFFKYREDEHTRTASGIDHDDGLEEGGDQTTVLSSVPGNLKDAVKEHPVIDADEVDPRKAYGPCPLCAEVQITSKTHYYKHVGYHLEQLSVFSLPQIVSGNDENRSQKDSVEENDQKLDVVENATERQGNKEGRIDSAMEKLNIDDSLGLPLTSNLDDEEDAKDKVFGGSGGRAVADSSRTPLEEAHQVPRSGEQQSPERARLFQSGEIKRNPDPSAWEWNATVTGAIYQTITMNFVLRVVIAETLIAMPGDRIANNLDAIYPNRKFNVGGSILWGV</sequence>
<comment type="caution">
    <text evidence="2">The sequence shown here is derived from an EMBL/GenBank/DDBJ whole genome shotgun (WGS) entry which is preliminary data.</text>
</comment>
<gene>
    <name evidence="2" type="ORF">E0Z10_g7669</name>
</gene>
<dbReference type="EMBL" id="SKBN01000185">
    <property type="protein sequence ID" value="TGJ81112.1"/>
    <property type="molecule type" value="Genomic_DNA"/>
</dbReference>
<dbReference type="AlphaFoldDB" id="A0A4Z0YXI8"/>
<organism evidence="2 3">
    <name type="scientific">Xylaria hypoxylon</name>
    <dbReference type="NCBI Taxonomy" id="37992"/>
    <lineage>
        <taxon>Eukaryota</taxon>
        <taxon>Fungi</taxon>
        <taxon>Dikarya</taxon>
        <taxon>Ascomycota</taxon>
        <taxon>Pezizomycotina</taxon>
        <taxon>Sordariomycetes</taxon>
        <taxon>Xylariomycetidae</taxon>
        <taxon>Xylariales</taxon>
        <taxon>Xylariaceae</taxon>
        <taxon>Xylaria</taxon>
    </lineage>
</organism>
<feature type="compositionally biased region" description="Polar residues" evidence="1">
    <location>
        <begin position="234"/>
        <end position="243"/>
    </location>
</feature>
<accession>A0A4Z0YXI8</accession>
<feature type="region of interest" description="Disordered" evidence="1">
    <location>
        <begin position="354"/>
        <end position="406"/>
    </location>
</feature>
<dbReference type="STRING" id="37992.A0A4Z0YXI8"/>
<reference evidence="2 3" key="1">
    <citation type="submission" date="2019-03" db="EMBL/GenBank/DDBJ databases">
        <title>Draft genome sequence of Xylaria hypoxylon DSM 108379, a ubiquitous saprotrophic-parasitic fungi on hardwood.</title>
        <authorList>
            <person name="Buettner E."/>
            <person name="Leonhardt S."/>
            <person name="Gebauer A.M."/>
            <person name="Liers C."/>
            <person name="Hofrichter M."/>
            <person name="Kellner H."/>
        </authorList>
    </citation>
    <scope>NUCLEOTIDE SEQUENCE [LARGE SCALE GENOMIC DNA]</scope>
    <source>
        <strain evidence="2 3">DSM 108379</strain>
    </source>
</reference>
<protein>
    <submittedName>
        <fullName evidence="2">Uncharacterized protein</fullName>
    </submittedName>
</protein>
<proteinExistence type="predicted"/>
<dbReference type="PANTHER" id="PTHR35391:SF7">
    <property type="entry name" value="C2H2-TYPE DOMAIN-CONTAINING PROTEIN"/>
    <property type="match status" value="1"/>
</dbReference>
<dbReference type="Proteomes" id="UP000297716">
    <property type="component" value="Unassembled WGS sequence"/>
</dbReference>
<evidence type="ECO:0000313" key="2">
    <source>
        <dbReference type="EMBL" id="TGJ81112.1"/>
    </source>
</evidence>
<dbReference type="OrthoDB" id="4774921at2759"/>
<name>A0A4Z0YXI8_9PEZI</name>